<name>A0A1T1NZF9_9XANT</name>
<comment type="caution">
    <text evidence="1">The sequence shown here is derived from an EMBL/GenBank/DDBJ whole genome shotgun (WGS) entry which is preliminary data.</text>
</comment>
<dbReference type="AlphaFoldDB" id="A0A1T1NZF9"/>
<protein>
    <submittedName>
        <fullName evidence="1">Uncharacterized protein</fullName>
    </submittedName>
</protein>
<evidence type="ECO:0000313" key="2">
    <source>
        <dbReference type="Proteomes" id="UP000190559"/>
    </source>
</evidence>
<gene>
    <name evidence="1" type="ORF">Xmlh_12580</name>
</gene>
<reference evidence="1 2" key="1">
    <citation type="submission" date="2015-12" db="EMBL/GenBank/DDBJ databases">
        <authorList>
            <person name="Shamseldin A."/>
            <person name="Moawad H."/>
            <person name="Abd El-Rahim W.M."/>
            <person name="Sadowsky M.J."/>
        </authorList>
    </citation>
    <scope>NUCLEOTIDE SEQUENCE [LARGE SCALE GENOMIC DNA]</scope>
    <source>
        <strain evidence="1 2">LMG9050</strain>
    </source>
</reference>
<sequence length="35" mass="3996">MFLLNSATFNRLPSAHRAASFVRTKKADVRITLFD</sequence>
<dbReference type="EMBL" id="LOJW01000026">
    <property type="protein sequence ID" value="OOW68787.1"/>
    <property type="molecule type" value="Genomic_DNA"/>
</dbReference>
<dbReference type="Proteomes" id="UP000190559">
    <property type="component" value="Unassembled WGS sequence"/>
</dbReference>
<proteinExistence type="predicted"/>
<evidence type="ECO:0000313" key="1">
    <source>
        <dbReference type="EMBL" id="OOW68787.1"/>
    </source>
</evidence>
<accession>A0A1T1NZF9</accession>
<organism evidence="1 2">
    <name type="scientific">Xanthomonas axonopodis pv. melhusii</name>
    <dbReference type="NCBI Taxonomy" id="487834"/>
    <lineage>
        <taxon>Bacteria</taxon>
        <taxon>Pseudomonadati</taxon>
        <taxon>Pseudomonadota</taxon>
        <taxon>Gammaproteobacteria</taxon>
        <taxon>Lysobacterales</taxon>
        <taxon>Lysobacteraceae</taxon>
        <taxon>Xanthomonas</taxon>
    </lineage>
</organism>